<name>A0A2J8B226_9FIRM</name>
<dbReference type="OMA" id="TWETKVE"/>
<dbReference type="PANTHER" id="PTHR43649:SF12">
    <property type="entry name" value="DIACETYLCHITOBIOSE BINDING PROTEIN DASA"/>
    <property type="match status" value="1"/>
</dbReference>
<keyword evidence="1" id="KW-0732">Signal</keyword>
<proteinExistence type="predicted"/>
<dbReference type="Gene3D" id="3.40.190.10">
    <property type="entry name" value="Periplasmic binding protein-like II"/>
    <property type="match status" value="1"/>
</dbReference>
<dbReference type="Proteomes" id="UP000236394">
    <property type="component" value="Unassembled WGS sequence"/>
</dbReference>
<reference evidence="3" key="1">
    <citation type="submission" date="2017-04" db="EMBL/GenBank/DDBJ databases">
        <authorList>
            <person name="Bumgarner R.E."/>
            <person name="Fredricks D.N."/>
            <person name="Srinivasan S."/>
        </authorList>
    </citation>
    <scope>NUCLEOTIDE SEQUENCE [LARGE SCALE GENOMIC DNA]</scope>
    <source>
        <strain evidence="3">KA00405</strain>
    </source>
</reference>
<gene>
    <name evidence="2" type="ORF">B7R76_04465</name>
</gene>
<feature type="chain" id="PRO_5038719866" description="ABC transporter, solute-binding protein" evidence="1">
    <location>
        <begin position="20"/>
        <end position="456"/>
    </location>
</feature>
<dbReference type="SUPFAM" id="SSF53850">
    <property type="entry name" value="Periplasmic binding protein-like II"/>
    <property type="match status" value="1"/>
</dbReference>
<dbReference type="RefSeq" id="WP_012993959.1">
    <property type="nucleotide sequence ID" value="NZ_NBZD01000002.1"/>
</dbReference>
<organism evidence="2 3">
    <name type="scientific">Mageeibacillus indolicus</name>
    <dbReference type="NCBI Taxonomy" id="884684"/>
    <lineage>
        <taxon>Bacteria</taxon>
        <taxon>Bacillati</taxon>
        <taxon>Bacillota</taxon>
        <taxon>Clostridia</taxon>
        <taxon>Eubacteriales</taxon>
        <taxon>Oscillospiraceae</taxon>
        <taxon>Mageeibacillus</taxon>
    </lineage>
</organism>
<dbReference type="Pfam" id="PF13416">
    <property type="entry name" value="SBP_bac_8"/>
    <property type="match status" value="1"/>
</dbReference>
<dbReference type="InterPro" id="IPR006059">
    <property type="entry name" value="SBP"/>
</dbReference>
<feature type="signal peptide" evidence="1">
    <location>
        <begin position="1"/>
        <end position="19"/>
    </location>
</feature>
<protein>
    <recommendedName>
        <fullName evidence="4">ABC transporter, solute-binding protein</fullName>
    </recommendedName>
</protein>
<accession>A0A2J8B226</accession>
<dbReference type="InterPro" id="IPR050490">
    <property type="entry name" value="Bact_solute-bd_prot1"/>
</dbReference>
<evidence type="ECO:0000313" key="3">
    <source>
        <dbReference type="Proteomes" id="UP000236394"/>
    </source>
</evidence>
<evidence type="ECO:0008006" key="4">
    <source>
        <dbReference type="Google" id="ProtNLM"/>
    </source>
</evidence>
<evidence type="ECO:0000256" key="1">
    <source>
        <dbReference type="SAM" id="SignalP"/>
    </source>
</evidence>
<dbReference type="EMBL" id="NBZD01000002">
    <property type="protein sequence ID" value="PNH18811.1"/>
    <property type="molecule type" value="Genomic_DNA"/>
</dbReference>
<dbReference type="PANTHER" id="PTHR43649">
    <property type="entry name" value="ARABINOSE-BINDING PROTEIN-RELATED"/>
    <property type="match status" value="1"/>
</dbReference>
<dbReference type="AlphaFoldDB" id="A0A2J8B226"/>
<comment type="caution">
    <text evidence="2">The sequence shown here is derived from an EMBL/GenBank/DDBJ whole genome shotgun (WGS) entry which is preliminary data.</text>
</comment>
<sequence length="456" mass="50596">MNKKQFLAFGLASLLCLNAACSGNSGNNGNAAGNSQKSTQTTSERKYVDGTRIDVTGMPEGKLEDDTVTVYCWGEYVPKFKTDWEGYRFQDYYKGKVKVIVSSGDYYENLYKLIAAGDIPDIVIGDAQSFPQLITKDLVQPWDEYVNFSDPVWEKTGAMADIRKMTYNGKIYNITHKAHNLGVLFYNKRLISEAGLTDPMELQAKGEWTWDKFREYLAETTTDSNGDGVTDIYGLVNTGDFLTAIFASTGDLYIEYADGKYTNNIKSEKIQDAANFVYGIGPNGDKLVSLGNATSEFQAGKAAFVYTNDYRGYVDYADLWKTDGIGIVPLPKYPKADKQYQGSLTDHFWLMKGAKNPKGAALLVLAEQYDKMLNVDPDAADAREAAIKQWQSHGFTKEAAAAVVDIQNMPSKILWTRNITLPDGYVEFKAMDTPWITLADTVSGSIDQAIAALKKK</sequence>
<evidence type="ECO:0000313" key="2">
    <source>
        <dbReference type="EMBL" id="PNH18811.1"/>
    </source>
</evidence>